<dbReference type="GO" id="GO:0016874">
    <property type="term" value="F:ligase activity"/>
    <property type="evidence" value="ECO:0007669"/>
    <property type="project" value="UniProtKB-KW"/>
</dbReference>
<dbReference type="PANTHER" id="PTHR40705">
    <property type="entry name" value="TRNA(ILE2) 2-AGMATINYLCYTIDINE SYNTHETASE TIAS"/>
    <property type="match status" value="1"/>
</dbReference>
<keyword evidence="3" id="KW-1185">Reference proteome</keyword>
<accession>A0A366MAF3</accession>
<dbReference type="EC" id="6.3.4.22" evidence="2"/>
<dbReference type="Proteomes" id="UP000253099">
    <property type="component" value="Unassembled WGS sequence"/>
</dbReference>
<reference evidence="2 3" key="1">
    <citation type="submission" date="2018-06" db="EMBL/GenBank/DDBJ databases">
        <title>Genomic insight into two independent archaeal endosymbiosis events.</title>
        <authorList>
            <person name="Lind A.E."/>
            <person name="Lewis W.H."/>
            <person name="Spang A."/>
            <person name="Guy L."/>
            <person name="Embley M.T."/>
            <person name="Ettema T.J.G."/>
        </authorList>
    </citation>
    <scope>NUCLEOTIDE SEQUENCE [LARGE SCALE GENOMIC DNA]</scope>
    <source>
        <strain evidence="2">NOE</strain>
    </source>
</reference>
<gene>
    <name evidence="2" type="primary">tiaS_2</name>
    <name evidence="2" type="ORF">ALNOE001_15090</name>
</gene>
<dbReference type="AlphaFoldDB" id="A0A366MAF3"/>
<comment type="caution">
    <text evidence="2">The sequence shown here is derived from an EMBL/GenBank/DDBJ whole genome shotgun (WGS) entry which is preliminary data.</text>
</comment>
<proteinExistence type="predicted"/>
<sequence length="320" mass="35364">MKNYRLVFMDIFKPNELKEKFNDPWIAPYEKVITMVDNDLVEIVEYHPCISGSHWLVNQYKNTSKLILDAYRDGNKQVFLSKIGHEPLDLKASINAAGIEEISVDNENNTVKVVHSGLAGAGVGAGMCRGMGKGIKQVEIYEKGGGSKLGKVGVVTPKMEKIVIGIDDTDTKDEGATWTMAHNIGMQLKKEGFEYLDHVIVQLYPHNPHKTQNCVSIALTFAVLPGQKEKIIDRTIELLEKDTLSDKTSIAILEGLSIPKKLTEYSMKAKTGMVTVEEAENRAKELNIPLIAVTGDRGKIGALAALGLYNNLDEAVKVYY</sequence>
<dbReference type="Gene3D" id="3.30.70.2200">
    <property type="match status" value="1"/>
</dbReference>
<dbReference type="InterPro" id="IPR053870">
    <property type="entry name" value="TiaS-like_TCKD"/>
</dbReference>
<evidence type="ECO:0000259" key="1">
    <source>
        <dbReference type="Pfam" id="PF22641"/>
    </source>
</evidence>
<dbReference type="InterPro" id="IPR017674">
    <property type="entry name" value="Methan_mark_11"/>
</dbReference>
<evidence type="ECO:0000313" key="2">
    <source>
        <dbReference type="EMBL" id="RBQ22813.1"/>
    </source>
</evidence>
<evidence type="ECO:0000313" key="3">
    <source>
        <dbReference type="Proteomes" id="UP000253099"/>
    </source>
</evidence>
<protein>
    <submittedName>
        <fullName evidence="2">tRNA(Ile2) 2-agmatinylcytidine synthetase TiaS</fullName>
        <ecNumber evidence="2">6.3.4.22</ecNumber>
    </submittedName>
</protein>
<dbReference type="NCBIfam" id="TIGR03280">
    <property type="entry name" value="methan_mark_11"/>
    <property type="match status" value="1"/>
</dbReference>
<feature type="domain" description="TiaS-like TCKD" evidence="1">
    <location>
        <begin position="163"/>
        <end position="280"/>
    </location>
</feature>
<dbReference type="EMBL" id="NIZT01000039">
    <property type="protein sequence ID" value="RBQ22813.1"/>
    <property type="molecule type" value="Genomic_DNA"/>
</dbReference>
<organism evidence="2 3">
    <name type="scientific">Candidatus Methanobinarius endosymbioticus</name>
    <dbReference type="NCBI Taxonomy" id="2006182"/>
    <lineage>
        <taxon>Archaea</taxon>
        <taxon>Methanobacteriati</taxon>
        <taxon>Methanobacteriota</taxon>
        <taxon>Methanomada group</taxon>
        <taxon>Methanobacteria</taxon>
        <taxon>Methanobacteriales</taxon>
        <taxon>Methanobacteriaceae</taxon>
        <taxon>Candidatus Methanobinarius</taxon>
    </lineage>
</organism>
<keyword evidence="2" id="KW-0436">Ligase</keyword>
<dbReference type="PANTHER" id="PTHR40705:SF2">
    <property type="entry name" value="DUF1743 DOMAIN-CONTAINING PROTEIN"/>
    <property type="match status" value="1"/>
</dbReference>
<dbReference type="Pfam" id="PF22641">
    <property type="entry name" value="TiaS_TCKD"/>
    <property type="match status" value="1"/>
</dbReference>
<name>A0A366MAF3_9EURY</name>